<evidence type="ECO:0000256" key="1">
    <source>
        <dbReference type="SAM" id="SignalP"/>
    </source>
</evidence>
<organism evidence="2 3">
    <name type="scientific">Ananas comosus</name>
    <name type="common">Pineapple</name>
    <name type="synonym">Ananas ananas</name>
    <dbReference type="NCBI Taxonomy" id="4615"/>
    <lineage>
        <taxon>Eukaryota</taxon>
        <taxon>Viridiplantae</taxon>
        <taxon>Streptophyta</taxon>
        <taxon>Embryophyta</taxon>
        <taxon>Tracheophyta</taxon>
        <taxon>Spermatophyta</taxon>
        <taxon>Magnoliopsida</taxon>
        <taxon>Liliopsida</taxon>
        <taxon>Poales</taxon>
        <taxon>Bromeliaceae</taxon>
        <taxon>Bromelioideae</taxon>
        <taxon>Ananas</taxon>
    </lineage>
</organism>
<proteinExistence type="predicted"/>
<reference evidence="2 3" key="1">
    <citation type="journal article" date="2016" name="DNA Res.">
        <title>The draft genome of MD-2 pineapple using hybrid error correction of long reads.</title>
        <authorList>
            <person name="Redwan R.M."/>
            <person name="Saidin A."/>
            <person name="Kumar S.V."/>
        </authorList>
    </citation>
    <scope>NUCLEOTIDE SEQUENCE [LARGE SCALE GENOMIC DNA]</scope>
    <source>
        <strain evidence="3">cv. MD2</strain>
        <tissue evidence="2">Leaf</tissue>
    </source>
</reference>
<accession>A0A199VL72</accession>
<gene>
    <name evidence="2" type="ORF">ACMD2_07273</name>
</gene>
<evidence type="ECO:0000313" key="2">
    <source>
        <dbReference type="EMBL" id="OAY77748.1"/>
    </source>
</evidence>
<feature type="signal peptide" evidence="1">
    <location>
        <begin position="1"/>
        <end position="19"/>
    </location>
</feature>
<sequence length="107" mass="12623">MLPFFVLLSLLWNMSVIRTYTSRLFRTLPQTHSRGAVAPARSWRLLNSLTLFLSVDSLGHSIFFNDDQMLSIDSTCTLYIPFISPTFLWRLRRKNNSWDEVWYVANF</sequence>
<dbReference type="AlphaFoldDB" id="A0A199VL72"/>
<dbReference type="Proteomes" id="UP000092600">
    <property type="component" value="Unassembled WGS sequence"/>
</dbReference>
<protein>
    <recommendedName>
        <fullName evidence="4">Secreted protein</fullName>
    </recommendedName>
</protein>
<dbReference type="EMBL" id="LSRQ01001455">
    <property type="protein sequence ID" value="OAY77748.1"/>
    <property type="molecule type" value="Genomic_DNA"/>
</dbReference>
<name>A0A199VL72_ANACO</name>
<keyword evidence="1" id="KW-0732">Signal</keyword>
<evidence type="ECO:0008006" key="4">
    <source>
        <dbReference type="Google" id="ProtNLM"/>
    </source>
</evidence>
<feature type="chain" id="PRO_5008285953" description="Secreted protein" evidence="1">
    <location>
        <begin position="20"/>
        <end position="107"/>
    </location>
</feature>
<evidence type="ECO:0000313" key="3">
    <source>
        <dbReference type="Proteomes" id="UP000092600"/>
    </source>
</evidence>
<comment type="caution">
    <text evidence="2">The sequence shown here is derived from an EMBL/GenBank/DDBJ whole genome shotgun (WGS) entry which is preliminary data.</text>
</comment>